<dbReference type="Proteomes" id="UP000805193">
    <property type="component" value="Unassembled WGS sequence"/>
</dbReference>
<keyword evidence="2" id="KW-1185">Reference proteome</keyword>
<organism evidence="1 2">
    <name type="scientific">Ixodes persulcatus</name>
    <name type="common">Taiga tick</name>
    <dbReference type="NCBI Taxonomy" id="34615"/>
    <lineage>
        <taxon>Eukaryota</taxon>
        <taxon>Metazoa</taxon>
        <taxon>Ecdysozoa</taxon>
        <taxon>Arthropoda</taxon>
        <taxon>Chelicerata</taxon>
        <taxon>Arachnida</taxon>
        <taxon>Acari</taxon>
        <taxon>Parasitiformes</taxon>
        <taxon>Ixodida</taxon>
        <taxon>Ixodoidea</taxon>
        <taxon>Ixodidae</taxon>
        <taxon>Ixodinae</taxon>
        <taxon>Ixodes</taxon>
    </lineage>
</organism>
<comment type="caution">
    <text evidence="1">The sequence shown here is derived from an EMBL/GenBank/DDBJ whole genome shotgun (WGS) entry which is preliminary data.</text>
</comment>
<sequence>MSVSDVIVAILQGTPASTVRDGNEKDLVPQLTRPTTCSFSVMKCQMLGLLMLSGDIHCNPGPFPVQCYNARISDRINSHGERYMIILLTGDFNLHINWNSSDPMPTGETEAKLLECMLYVNLTQTVMTTPLNTILRWFLLKMSPVLQRAAAVRKMSHGLVLLLRRRDSLCGKHVRVVNDLNITDEEKNQDRLWRVRPLIAEVLKGCHKLPREELVSVDEQMIPFSGRTQLRQFLPRKPNPEGLKNFVLASPSGLILDFEIYQGKKSLLCPGSSGIAESAVLRLAQTLSPGTRLFFDRYFTSPALLDKLVKKDIAGTGTVMNNPLPKGVKLSSEGQLKARGRGTSEMWVRSDDQQII</sequence>
<protein>
    <submittedName>
        <fullName evidence="1">Uncharacterized protein</fullName>
    </submittedName>
</protein>
<evidence type="ECO:0000313" key="1">
    <source>
        <dbReference type="EMBL" id="KAG0415155.1"/>
    </source>
</evidence>
<gene>
    <name evidence="1" type="ORF">HPB47_007676</name>
</gene>
<reference evidence="1 2" key="1">
    <citation type="journal article" date="2020" name="Cell">
        <title>Large-Scale Comparative Analyses of Tick Genomes Elucidate Their Genetic Diversity and Vector Capacities.</title>
        <authorList>
            <consortium name="Tick Genome and Microbiome Consortium (TIGMIC)"/>
            <person name="Jia N."/>
            <person name="Wang J."/>
            <person name="Shi W."/>
            <person name="Du L."/>
            <person name="Sun Y."/>
            <person name="Zhan W."/>
            <person name="Jiang J.F."/>
            <person name="Wang Q."/>
            <person name="Zhang B."/>
            <person name="Ji P."/>
            <person name="Bell-Sakyi L."/>
            <person name="Cui X.M."/>
            <person name="Yuan T.T."/>
            <person name="Jiang B.G."/>
            <person name="Yang W.F."/>
            <person name="Lam T.T."/>
            <person name="Chang Q.C."/>
            <person name="Ding S.J."/>
            <person name="Wang X.J."/>
            <person name="Zhu J.G."/>
            <person name="Ruan X.D."/>
            <person name="Zhao L."/>
            <person name="Wei J.T."/>
            <person name="Ye R.Z."/>
            <person name="Que T.C."/>
            <person name="Du C.H."/>
            <person name="Zhou Y.H."/>
            <person name="Cheng J.X."/>
            <person name="Dai P.F."/>
            <person name="Guo W.B."/>
            <person name="Han X.H."/>
            <person name="Huang E.J."/>
            <person name="Li L.F."/>
            <person name="Wei W."/>
            <person name="Gao Y.C."/>
            <person name="Liu J.Z."/>
            <person name="Shao H.Z."/>
            <person name="Wang X."/>
            <person name="Wang C.C."/>
            <person name="Yang T.C."/>
            <person name="Huo Q.B."/>
            <person name="Li W."/>
            <person name="Chen H.Y."/>
            <person name="Chen S.E."/>
            <person name="Zhou L.G."/>
            <person name="Ni X.B."/>
            <person name="Tian J.H."/>
            <person name="Sheng Y."/>
            <person name="Liu T."/>
            <person name="Pan Y.S."/>
            <person name="Xia L.Y."/>
            <person name="Li J."/>
            <person name="Zhao F."/>
            <person name="Cao W.C."/>
        </authorList>
    </citation>
    <scope>NUCLEOTIDE SEQUENCE [LARGE SCALE GENOMIC DNA]</scope>
    <source>
        <strain evidence="1">Iper-2018</strain>
    </source>
</reference>
<evidence type="ECO:0000313" key="2">
    <source>
        <dbReference type="Proteomes" id="UP000805193"/>
    </source>
</evidence>
<accession>A0AC60P6R8</accession>
<feature type="non-terminal residue" evidence="1">
    <location>
        <position position="356"/>
    </location>
</feature>
<name>A0AC60P6R8_IXOPE</name>
<proteinExistence type="predicted"/>
<dbReference type="EMBL" id="JABSTQ010011102">
    <property type="protein sequence ID" value="KAG0415155.1"/>
    <property type="molecule type" value="Genomic_DNA"/>
</dbReference>